<proteinExistence type="predicted"/>
<keyword evidence="2" id="KW-0677">Repeat</keyword>
<dbReference type="InterPro" id="IPR001680">
    <property type="entry name" value="WD40_rpt"/>
</dbReference>
<evidence type="ECO:0000256" key="3">
    <source>
        <dbReference type="PROSITE-ProRule" id="PRU00221"/>
    </source>
</evidence>
<keyword evidence="1 3" id="KW-0853">WD repeat</keyword>
<dbReference type="Gene3D" id="2.130.10.10">
    <property type="entry name" value="YVTN repeat-like/Quinoprotein amine dehydrogenase"/>
    <property type="match status" value="1"/>
</dbReference>
<evidence type="ECO:0000256" key="2">
    <source>
        <dbReference type="ARBA" id="ARBA00022737"/>
    </source>
</evidence>
<feature type="repeat" description="WD" evidence="3">
    <location>
        <begin position="132"/>
        <end position="179"/>
    </location>
</feature>
<dbReference type="SUPFAM" id="SSF50978">
    <property type="entry name" value="WD40 repeat-like"/>
    <property type="match status" value="1"/>
</dbReference>
<evidence type="ECO:0000256" key="1">
    <source>
        <dbReference type="ARBA" id="ARBA00022574"/>
    </source>
</evidence>
<gene>
    <name evidence="4" type="ORF">PODCO_708300</name>
</gene>
<dbReference type="InterPro" id="IPR036322">
    <property type="entry name" value="WD40_repeat_dom_sf"/>
</dbReference>
<keyword evidence="5" id="KW-1185">Reference proteome</keyword>
<dbReference type="PANTHER" id="PTHR10971">
    <property type="entry name" value="MRNA EXPORT FACTOR AND BUB3"/>
    <property type="match status" value="1"/>
</dbReference>
<sequence length="389" mass="42289">MAAPKPNIGALDADIAFPPGPEDTVSALRWSPKADHVAASAWDGRVYIYDATNVAGGTGSIRPITAMNNNLHPFLDCDFNQVRTSTDVDGDMWRKQICVNIYKLEGNMIAGASTDGKVHIMDLNAPGQTMTLSGHQAPVRTVRWVDLPCAGNSTGLLVSGSWDKTLRFWDKRQPNPIATVNLTDRVWAMDGSGTTLVAGTADNKIHIFNLGKMTQSSAIRPTMVIDSPLVDQQIRCIAVKHGGQYWAVGGIGGRVAFGATQPNPMKSGVTFSFKCHREVSKESSKVTNVYAVNDLAFANYIAHQNGSRARIVMATAGQDGQVMVWNVTKKTRLISYPSPRGSITACGFNWDATMFAYAVGYDWGMGCAYNTPNYPRGLALRRVNYSWFA</sequence>
<dbReference type="SMART" id="SM00320">
    <property type="entry name" value="WD40"/>
    <property type="match status" value="5"/>
</dbReference>
<dbReference type="InterPro" id="IPR015943">
    <property type="entry name" value="WD40/YVTN_repeat-like_dom_sf"/>
</dbReference>
<accession>A0ABY6SKU6</accession>
<dbReference type="PROSITE" id="PS50082">
    <property type="entry name" value="WD_REPEATS_2"/>
    <property type="match status" value="1"/>
</dbReference>
<evidence type="ECO:0000313" key="5">
    <source>
        <dbReference type="Proteomes" id="UP000280685"/>
    </source>
</evidence>
<evidence type="ECO:0000313" key="4">
    <source>
        <dbReference type="EMBL" id="VBB86809.1"/>
    </source>
</evidence>
<organism evidence="4 5">
    <name type="scientific">Podospora comata</name>
    <dbReference type="NCBI Taxonomy" id="48703"/>
    <lineage>
        <taxon>Eukaryota</taxon>
        <taxon>Fungi</taxon>
        <taxon>Dikarya</taxon>
        <taxon>Ascomycota</taxon>
        <taxon>Pezizomycotina</taxon>
        <taxon>Sordariomycetes</taxon>
        <taxon>Sordariomycetidae</taxon>
        <taxon>Sordariales</taxon>
        <taxon>Podosporaceae</taxon>
        <taxon>Podospora</taxon>
    </lineage>
</organism>
<dbReference type="EMBL" id="LR026970">
    <property type="protein sequence ID" value="VBB86809.1"/>
    <property type="molecule type" value="Genomic_DNA"/>
</dbReference>
<dbReference type="Pfam" id="PF00400">
    <property type="entry name" value="WD40"/>
    <property type="match status" value="2"/>
</dbReference>
<reference evidence="4" key="1">
    <citation type="submission" date="2018-02" db="EMBL/GenBank/DDBJ databases">
        <authorList>
            <person name="Silar P."/>
        </authorList>
    </citation>
    <scope>NUCLEOTIDE SEQUENCE [LARGE SCALE GENOMIC DNA]</scope>
    <source>
        <strain evidence="4">T</strain>
    </source>
</reference>
<dbReference type="Proteomes" id="UP000280685">
    <property type="component" value="Chromosome 7"/>
</dbReference>
<name>A0ABY6SKU6_PODCO</name>
<protein>
    <submittedName>
        <fullName evidence="4">Poly(A)+ RNA export protein</fullName>
    </submittedName>
</protein>